<dbReference type="InterPro" id="IPR005469">
    <property type="entry name" value="Avidin"/>
</dbReference>
<name>A0A221W3H5_9PSEU</name>
<feature type="region of interest" description="Disordered" evidence="6">
    <location>
        <begin position="145"/>
        <end position="174"/>
    </location>
</feature>
<dbReference type="PANTHER" id="PTHR34399">
    <property type="entry name" value="AVIDIN-RELATED"/>
    <property type="match status" value="1"/>
</dbReference>
<dbReference type="OrthoDB" id="9092901at2"/>
<evidence type="ECO:0000313" key="8">
    <source>
        <dbReference type="EMBL" id="ASO20246.1"/>
    </source>
</evidence>
<organism evidence="8 9">
    <name type="scientific">Actinoalloteichus hoggarensis</name>
    <dbReference type="NCBI Taxonomy" id="1470176"/>
    <lineage>
        <taxon>Bacteria</taxon>
        <taxon>Bacillati</taxon>
        <taxon>Actinomycetota</taxon>
        <taxon>Actinomycetes</taxon>
        <taxon>Pseudonocardiales</taxon>
        <taxon>Pseudonocardiaceae</taxon>
        <taxon>Actinoalloteichus</taxon>
    </lineage>
</organism>
<dbReference type="KEGG" id="ahg:AHOG_13015"/>
<dbReference type="PROSITE" id="PS51326">
    <property type="entry name" value="AVIDIN_2"/>
    <property type="match status" value="1"/>
</dbReference>
<evidence type="ECO:0000256" key="3">
    <source>
        <dbReference type="ARBA" id="ARBA00022525"/>
    </source>
</evidence>
<dbReference type="GO" id="GO:0005576">
    <property type="term" value="C:extracellular region"/>
    <property type="evidence" value="ECO:0007669"/>
    <property type="project" value="UniProtKB-SubCell"/>
</dbReference>
<dbReference type="Gene3D" id="2.40.128.30">
    <property type="entry name" value="Avidin-like"/>
    <property type="match status" value="1"/>
</dbReference>
<evidence type="ECO:0000256" key="6">
    <source>
        <dbReference type="SAM" id="MobiDB-lite"/>
    </source>
</evidence>
<dbReference type="InterPro" id="IPR051764">
    <property type="entry name" value="Avidin/Streptavidin-rel"/>
</dbReference>
<evidence type="ECO:0000256" key="4">
    <source>
        <dbReference type="ARBA" id="ARBA00022729"/>
    </source>
</evidence>
<dbReference type="AlphaFoldDB" id="A0A221W3H5"/>
<gene>
    <name evidence="8" type="ORF">AHOG_13015</name>
</gene>
<keyword evidence="4 7" id="KW-0732">Signal</keyword>
<comment type="similarity">
    <text evidence="2">Belongs to the avidin/streptavidin family.</text>
</comment>
<dbReference type="RefSeq" id="WP_093941609.1">
    <property type="nucleotide sequence ID" value="NZ_CP022521.1"/>
</dbReference>
<dbReference type="SUPFAM" id="SSF50876">
    <property type="entry name" value="Avidin/streptavidin"/>
    <property type="match status" value="1"/>
</dbReference>
<accession>A0A221W3H5</accession>
<dbReference type="InterPro" id="IPR005468">
    <property type="entry name" value="Avidin/str"/>
</dbReference>
<evidence type="ECO:0000256" key="2">
    <source>
        <dbReference type="ARBA" id="ARBA00006297"/>
    </source>
</evidence>
<keyword evidence="3" id="KW-0964">Secreted</keyword>
<dbReference type="PRINTS" id="PR00709">
    <property type="entry name" value="AVIDIN"/>
</dbReference>
<feature type="chain" id="PRO_5043736098" evidence="7">
    <location>
        <begin position="25"/>
        <end position="174"/>
    </location>
</feature>
<evidence type="ECO:0000256" key="1">
    <source>
        <dbReference type="ARBA" id="ARBA00004613"/>
    </source>
</evidence>
<evidence type="ECO:0000256" key="7">
    <source>
        <dbReference type="SAM" id="SignalP"/>
    </source>
</evidence>
<comment type="subcellular location">
    <subcellularLocation>
        <location evidence="1">Secreted</location>
    </subcellularLocation>
</comment>
<dbReference type="Pfam" id="PF01382">
    <property type="entry name" value="Avidin"/>
    <property type="match status" value="1"/>
</dbReference>
<feature type="signal peptide" evidence="7">
    <location>
        <begin position="1"/>
        <end position="24"/>
    </location>
</feature>
<dbReference type="EMBL" id="CP022521">
    <property type="protein sequence ID" value="ASO20246.1"/>
    <property type="molecule type" value="Genomic_DNA"/>
</dbReference>
<dbReference type="Proteomes" id="UP000204221">
    <property type="component" value="Chromosome"/>
</dbReference>
<reference evidence="8 9" key="1">
    <citation type="submission" date="2017-07" db="EMBL/GenBank/DDBJ databases">
        <title>Complete genome sequence of Actinoalloteichus hoggarensis DSM 45943, type strain of Actinoalloteichus hoggarensis.</title>
        <authorList>
            <person name="Ruckert C."/>
            <person name="Nouioui I."/>
            <person name="Willmese J."/>
            <person name="van Wezel G."/>
            <person name="Klenk H.-P."/>
            <person name="Kalinowski J."/>
            <person name="Zotchev S.B."/>
        </authorList>
    </citation>
    <scope>NUCLEOTIDE SEQUENCE [LARGE SCALE GENOMIC DNA]</scope>
    <source>
        <strain evidence="8 9">DSM 45943</strain>
    </source>
</reference>
<proteinExistence type="inferred from homology"/>
<evidence type="ECO:0000313" key="9">
    <source>
        <dbReference type="Proteomes" id="UP000204221"/>
    </source>
</evidence>
<dbReference type="GO" id="GO:0009374">
    <property type="term" value="F:biotin binding"/>
    <property type="evidence" value="ECO:0007669"/>
    <property type="project" value="InterPro"/>
</dbReference>
<evidence type="ECO:0000256" key="5">
    <source>
        <dbReference type="ARBA" id="ARBA00023267"/>
    </source>
</evidence>
<protein>
    <submittedName>
        <fullName evidence="8">Streptavidin</fullName>
    </submittedName>
</protein>
<dbReference type="InterPro" id="IPR036896">
    <property type="entry name" value="Avidin-like_sf"/>
</dbReference>
<keyword evidence="5" id="KW-0092">Biotin</keyword>
<keyword evidence="9" id="KW-1185">Reference proteome</keyword>
<sequence>MSGRRTLAVAFVAMLTLFAGTAGAAEAPVAAESPSTVGITGTWYNQLGSIMVITAGTDGSLTGTYESAVGNAENTYVLTGRYDTDSPTGQGIPLGWVVAYENSFRNAHSVATWSGQYFDGTEERINTQWILTSSTTPADEWTSARLGHDEFSRVEPSPADIERARESGVTSPTG</sequence>